<proteinExistence type="predicted"/>
<dbReference type="RefSeq" id="WP_395805915.1">
    <property type="nucleotide sequence ID" value="NZ_CP043494.1"/>
</dbReference>
<gene>
    <name evidence="1" type="ORF">F0U60_33080</name>
</gene>
<reference evidence="1 2" key="1">
    <citation type="submission" date="2019-08" db="EMBL/GenBank/DDBJ databases">
        <title>Archangium and Cystobacter genomes.</title>
        <authorList>
            <person name="Chen I.-C.K."/>
            <person name="Wielgoss S."/>
        </authorList>
    </citation>
    <scope>NUCLEOTIDE SEQUENCE [LARGE SCALE GENOMIC DNA]</scope>
    <source>
        <strain evidence="1 2">Cbm 6</strain>
    </source>
</reference>
<dbReference type="Proteomes" id="UP001611383">
    <property type="component" value="Chromosome"/>
</dbReference>
<protein>
    <recommendedName>
        <fullName evidence="3">Lipoprotein</fullName>
    </recommendedName>
</protein>
<evidence type="ECO:0000313" key="2">
    <source>
        <dbReference type="Proteomes" id="UP001611383"/>
    </source>
</evidence>
<accession>A0ABY9WZ43</accession>
<name>A0ABY9WZ43_9BACT</name>
<evidence type="ECO:0000313" key="1">
    <source>
        <dbReference type="EMBL" id="WNG48420.1"/>
    </source>
</evidence>
<keyword evidence="2" id="KW-1185">Reference proteome</keyword>
<organism evidence="1 2">
    <name type="scientific">Archangium minus</name>
    <dbReference type="NCBI Taxonomy" id="83450"/>
    <lineage>
        <taxon>Bacteria</taxon>
        <taxon>Pseudomonadati</taxon>
        <taxon>Myxococcota</taxon>
        <taxon>Myxococcia</taxon>
        <taxon>Myxococcales</taxon>
        <taxon>Cystobacterineae</taxon>
        <taxon>Archangiaceae</taxon>
        <taxon>Archangium</taxon>
    </lineage>
</organism>
<evidence type="ECO:0008006" key="3">
    <source>
        <dbReference type="Google" id="ProtNLM"/>
    </source>
</evidence>
<dbReference type="EMBL" id="CP043494">
    <property type="protein sequence ID" value="WNG48420.1"/>
    <property type="molecule type" value="Genomic_DNA"/>
</dbReference>
<sequence>MKKTLASLLVLSAVVISCSDEGAGSKDLTFNLKGAKALLYSQQGISSERSKAAESNLFKIEANGDVTPVLEGTEVVSVNAISWGMIVTTRATGTDDLRTFYVKSDNTSGELPANIGRFIGENDNGDVVFVTSTVLRKSTLTLEPIQTTLTRPLVDTMSGNFAIISDRSIHQILNTVNGVRYNVMSCNGPHVMALDATHAVIDDCQPKTVIDMATGERTEGDVRALNHEGVRSENGAVVLAQGLGSDFNLFYLGEIDVHGGLTLVNEYGFQPGSPCMSCSSNSVLHKTGDYFIVRELSKVTVVKRGEPNPVFILSGYNVTSISTSENRVYYLAEDSTGHPITGVYDLVTQENKVLQDSERFTEIHAMN</sequence>